<dbReference type="PATRIC" id="fig|1261556.5.peg.4072"/>
<dbReference type="RefSeq" id="WP_003476537.1">
    <property type="nucleotide sequence ID" value="NZ_LT604072.1"/>
</dbReference>
<gene>
    <name evidence="1" type="ORF">BN444_01487</name>
</gene>
<proteinExistence type="predicted"/>
<evidence type="ECO:0000313" key="2">
    <source>
        <dbReference type="Proteomes" id="UP000093071"/>
    </source>
</evidence>
<dbReference type="Proteomes" id="UP000093071">
    <property type="component" value="Chromosome I"/>
</dbReference>
<reference evidence="2" key="1">
    <citation type="submission" date="2016-07" db="EMBL/GenBank/DDBJ databases">
        <authorList>
            <person name="Jaenicke Sebastian"/>
        </authorList>
    </citation>
    <scope>NUCLEOTIDE SEQUENCE [LARGE SCALE GENOMIC DNA]</scope>
</reference>
<protein>
    <submittedName>
        <fullName evidence="1">Uncharacterized protein</fullName>
    </submittedName>
</protein>
<evidence type="ECO:0000313" key="1">
    <source>
        <dbReference type="EMBL" id="SCB06579.1"/>
    </source>
</evidence>
<organism evidence="1 2">
    <name type="scientific">Xanthomonas translucens pv. translucens DSM 18974</name>
    <dbReference type="NCBI Taxonomy" id="1261556"/>
    <lineage>
        <taxon>Bacteria</taxon>
        <taxon>Pseudomonadati</taxon>
        <taxon>Pseudomonadota</taxon>
        <taxon>Gammaproteobacteria</taxon>
        <taxon>Lysobacterales</taxon>
        <taxon>Lysobacteraceae</taxon>
        <taxon>Xanthomonas</taxon>
        <taxon>Xanthomonas translucens group</taxon>
    </lineage>
</organism>
<accession>A0A1C3TTL2</accession>
<dbReference type="EMBL" id="LT604072">
    <property type="protein sequence ID" value="SCB06579.1"/>
    <property type="molecule type" value="Genomic_DNA"/>
</dbReference>
<dbReference type="AlphaFoldDB" id="A0A1C3TTL2"/>
<sequence length="60" mass="6844">MPTPDYLFRSLSALKKILAPTELRNAMKRFFMIVSGFFVALWEGAAADIRRMEGHILAML</sequence>
<name>A0A1C3TTL2_XANCT</name>